<evidence type="ECO:0000256" key="7">
    <source>
        <dbReference type="SAM" id="Phobius"/>
    </source>
</evidence>
<comment type="caution">
    <text evidence="9">The sequence shown here is derived from an EMBL/GenBank/DDBJ whole genome shotgun (WGS) entry which is preliminary data.</text>
</comment>
<evidence type="ECO:0000256" key="2">
    <source>
        <dbReference type="ARBA" id="ARBA00022448"/>
    </source>
</evidence>
<evidence type="ECO:0000313" key="10">
    <source>
        <dbReference type="Proteomes" id="UP000078287"/>
    </source>
</evidence>
<organism evidence="9 10">
    <name type="scientific">Chloroflexus islandicus</name>
    <dbReference type="NCBI Taxonomy" id="1707952"/>
    <lineage>
        <taxon>Bacteria</taxon>
        <taxon>Bacillati</taxon>
        <taxon>Chloroflexota</taxon>
        <taxon>Chloroflexia</taxon>
        <taxon>Chloroflexales</taxon>
        <taxon>Chloroflexineae</taxon>
        <taxon>Chloroflexaceae</taxon>
        <taxon>Chloroflexus</taxon>
    </lineage>
</organism>
<feature type="transmembrane region" description="Helical" evidence="7">
    <location>
        <begin position="285"/>
        <end position="303"/>
    </location>
</feature>
<keyword evidence="3" id="KW-1003">Cell membrane</keyword>
<dbReference type="PROSITE" id="PS50850">
    <property type="entry name" value="MFS"/>
    <property type="match status" value="1"/>
</dbReference>
<dbReference type="AlphaFoldDB" id="A0A178M6F8"/>
<feature type="transmembrane region" description="Helical" evidence="7">
    <location>
        <begin position="224"/>
        <end position="245"/>
    </location>
</feature>
<evidence type="ECO:0000313" key="9">
    <source>
        <dbReference type="EMBL" id="OAN43817.1"/>
    </source>
</evidence>
<dbReference type="PANTHER" id="PTHR43414:SF6">
    <property type="entry name" value="MULTIDRUG RESISTANCE PROTEIN MDTG"/>
    <property type="match status" value="1"/>
</dbReference>
<feature type="transmembrane region" description="Helical" evidence="7">
    <location>
        <begin position="109"/>
        <end position="128"/>
    </location>
</feature>
<dbReference type="EMBL" id="LWQS01000074">
    <property type="protein sequence ID" value="OAN43817.1"/>
    <property type="molecule type" value="Genomic_DNA"/>
</dbReference>
<dbReference type="InterPro" id="IPR020846">
    <property type="entry name" value="MFS_dom"/>
</dbReference>
<dbReference type="OrthoDB" id="65739at2"/>
<evidence type="ECO:0000256" key="5">
    <source>
        <dbReference type="ARBA" id="ARBA00022989"/>
    </source>
</evidence>
<dbReference type="Gene3D" id="1.20.1250.20">
    <property type="entry name" value="MFS general substrate transporter like domains"/>
    <property type="match status" value="2"/>
</dbReference>
<sequence length="403" mass="41618">MQTRWQTTLWIMFIAQFLSAIGFSIIFPFLPLYVAYLGVATFGDVALWAGLVFSLQALTMAIAAPIWGSLADRLGYKLMVERAMYGGAIILLLMGFARSAEELTLLRAIQGMITGTISAANALVATVTPRERMGFAMGTLQMGLWSGTAAGPLIGGLMAETLGFRATFITTAALLLASGILVTVGVRGGGKAPEASQRQRTSMVQSWLSIARTPGIGPAYGMRFLSSLAQTILLPFAPLFIASLLNAGDPVSAFTGLIVGVSSAAGTATAIWLGRLGDRIGHRQVLMSSALLAGLAFAPQGLVTNVWQLLVLQALSGAAIGGITPSLSALLGRYTASGSEGAVYGLDSSIVSAARAVAPLIGALVVGPFGFGSAFFVSSAACIAIGIGATRLPAEERRLAPAD</sequence>
<feature type="domain" description="Major facilitator superfamily (MFS) profile" evidence="8">
    <location>
        <begin position="8"/>
        <end position="398"/>
    </location>
</feature>
<dbReference type="GO" id="GO:0022857">
    <property type="term" value="F:transmembrane transporter activity"/>
    <property type="evidence" value="ECO:0007669"/>
    <property type="project" value="InterPro"/>
</dbReference>
<keyword evidence="4 7" id="KW-0812">Transmembrane</keyword>
<dbReference type="Proteomes" id="UP000078287">
    <property type="component" value="Unassembled WGS sequence"/>
</dbReference>
<keyword evidence="2" id="KW-0813">Transport</keyword>
<proteinExistence type="predicted"/>
<dbReference type="PANTHER" id="PTHR43414">
    <property type="entry name" value="MULTIDRUG RESISTANCE PROTEIN MDTG"/>
    <property type="match status" value="1"/>
</dbReference>
<evidence type="ECO:0000256" key="6">
    <source>
        <dbReference type="ARBA" id="ARBA00023136"/>
    </source>
</evidence>
<feature type="transmembrane region" description="Helical" evidence="7">
    <location>
        <begin position="79"/>
        <end position="97"/>
    </location>
</feature>
<dbReference type="InterPro" id="IPR011701">
    <property type="entry name" value="MFS"/>
</dbReference>
<reference evidence="9 10" key="1">
    <citation type="submission" date="2016-04" db="EMBL/GenBank/DDBJ databases">
        <title>Chloroflexus islandicus sp. nov., a thermophilic filamentous anoxygenic phototrophic bacterium from geyser Strokkur (Iceland).</title>
        <authorList>
            <person name="Gaisin V.A."/>
            <person name="Kalashnikov A.M."/>
            <person name="Sukhacheva M.V."/>
            <person name="Grouzdev D.S."/>
            <person name="Ivanov T.M."/>
            <person name="Kuznetsov B."/>
            <person name="Gorlenko V.M."/>
        </authorList>
    </citation>
    <scope>NUCLEOTIDE SEQUENCE [LARGE SCALE GENOMIC DNA]</scope>
    <source>
        <strain evidence="10">isl-2</strain>
    </source>
</reference>
<gene>
    <name evidence="9" type="ORF">A6A03_17780</name>
</gene>
<dbReference type="SUPFAM" id="SSF103473">
    <property type="entry name" value="MFS general substrate transporter"/>
    <property type="match status" value="1"/>
</dbReference>
<feature type="transmembrane region" description="Helical" evidence="7">
    <location>
        <begin position="9"/>
        <end position="33"/>
    </location>
</feature>
<feature type="transmembrane region" description="Helical" evidence="7">
    <location>
        <begin position="166"/>
        <end position="190"/>
    </location>
</feature>
<feature type="transmembrane region" description="Helical" evidence="7">
    <location>
        <begin position="371"/>
        <end position="389"/>
    </location>
</feature>
<feature type="transmembrane region" description="Helical" evidence="7">
    <location>
        <begin position="251"/>
        <end position="273"/>
    </location>
</feature>
<evidence type="ECO:0000259" key="8">
    <source>
        <dbReference type="PROSITE" id="PS50850"/>
    </source>
</evidence>
<keyword evidence="10" id="KW-1185">Reference proteome</keyword>
<evidence type="ECO:0000256" key="1">
    <source>
        <dbReference type="ARBA" id="ARBA00004651"/>
    </source>
</evidence>
<feature type="transmembrane region" description="Helical" evidence="7">
    <location>
        <begin position="135"/>
        <end position="154"/>
    </location>
</feature>
<protein>
    <submittedName>
        <fullName evidence="9">MFS transporter</fullName>
    </submittedName>
</protein>
<name>A0A178M6F8_9CHLR</name>
<evidence type="ECO:0000256" key="4">
    <source>
        <dbReference type="ARBA" id="ARBA00022692"/>
    </source>
</evidence>
<evidence type="ECO:0000256" key="3">
    <source>
        <dbReference type="ARBA" id="ARBA00022475"/>
    </source>
</evidence>
<dbReference type="InterPro" id="IPR036259">
    <property type="entry name" value="MFS_trans_sf"/>
</dbReference>
<dbReference type="InterPro" id="IPR001958">
    <property type="entry name" value="Tet-R_TetA/multi-R_MdtG-like"/>
</dbReference>
<dbReference type="GO" id="GO:0005886">
    <property type="term" value="C:plasma membrane"/>
    <property type="evidence" value="ECO:0007669"/>
    <property type="project" value="UniProtKB-SubCell"/>
</dbReference>
<dbReference type="RefSeq" id="WP_066789924.1">
    <property type="nucleotide sequence ID" value="NZ_LWQS01000074.1"/>
</dbReference>
<keyword evidence="6 7" id="KW-0472">Membrane</keyword>
<dbReference type="STRING" id="1707952.A6A03_17780"/>
<dbReference type="Pfam" id="PF07690">
    <property type="entry name" value="MFS_1"/>
    <property type="match status" value="2"/>
</dbReference>
<keyword evidence="5 7" id="KW-1133">Transmembrane helix</keyword>
<dbReference type="PRINTS" id="PR01035">
    <property type="entry name" value="TCRTETA"/>
</dbReference>
<accession>A0A178M6F8</accession>
<comment type="subcellular location">
    <subcellularLocation>
        <location evidence="1">Cell membrane</location>
        <topology evidence="1">Multi-pass membrane protein</topology>
    </subcellularLocation>
</comment>
<feature type="transmembrane region" description="Helical" evidence="7">
    <location>
        <begin position="45"/>
        <end position="67"/>
    </location>
</feature>